<name>A0A6C2UQ98_9BACT</name>
<dbReference type="InterPro" id="IPR017850">
    <property type="entry name" value="Alkaline_phosphatase_core_sf"/>
</dbReference>
<evidence type="ECO:0000256" key="9">
    <source>
        <dbReference type="ARBA" id="ARBA00023326"/>
    </source>
</evidence>
<dbReference type="Pfam" id="PF00331">
    <property type="entry name" value="Glyco_hydro_10"/>
    <property type="match status" value="1"/>
</dbReference>
<evidence type="ECO:0000259" key="13">
    <source>
        <dbReference type="PROSITE" id="PS51760"/>
    </source>
</evidence>
<dbReference type="CDD" id="cd16030">
    <property type="entry name" value="iduronate-2-sulfatase"/>
    <property type="match status" value="1"/>
</dbReference>
<accession>A0A6C2UQ98</accession>
<keyword evidence="3" id="KW-0479">Metal-binding</keyword>
<evidence type="ECO:0000256" key="10">
    <source>
        <dbReference type="PROSITE-ProRule" id="PRU10061"/>
    </source>
</evidence>
<keyword evidence="5 11" id="KW-0378">Hydrolase</keyword>
<protein>
    <recommendedName>
        <fullName evidence="11">Beta-xylanase</fullName>
        <ecNumber evidence="11">3.2.1.8</ecNumber>
    </recommendedName>
</protein>
<evidence type="ECO:0000256" key="2">
    <source>
        <dbReference type="ARBA" id="ARBA00008779"/>
    </source>
</evidence>
<dbReference type="AlphaFoldDB" id="A0A6C2UQ98"/>
<evidence type="ECO:0000313" key="14">
    <source>
        <dbReference type="EMBL" id="VGO22113.1"/>
    </source>
</evidence>
<dbReference type="PANTHER" id="PTHR45953">
    <property type="entry name" value="IDURONATE 2-SULFATASE"/>
    <property type="match status" value="1"/>
</dbReference>
<keyword evidence="15" id="KW-1185">Reference proteome</keyword>
<dbReference type="EMBL" id="CAAHFH010000002">
    <property type="protein sequence ID" value="VGO22113.1"/>
    <property type="molecule type" value="Genomic_DNA"/>
</dbReference>
<dbReference type="PROSITE" id="PS51760">
    <property type="entry name" value="GH10_2"/>
    <property type="match status" value="1"/>
</dbReference>
<keyword evidence="4 12" id="KW-0732">Signal</keyword>
<evidence type="ECO:0000256" key="7">
    <source>
        <dbReference type="ARBA" id="ARBA00023277"/>
    </source>
</evidence>
<dbReference type="InterPro" id="IPR035874">
    <property type="entry name" value="IDS"/>
</dbReference>
<dbReference type="EC" id="3.2.1.8" evidence="11"/>
<dbReference type="GO" id="GO:0004423">
    <property type="term" value="F:iduronate-2-sulfatase activity"/>
    <property type="evidence" value="ECO:0007669"/>
    <property type="project" value="InterPro"/>
</dbReference>
<dbReference type="InterPro" id="IPR000917">
    <property type="entry name" value="Sulfatase_N"/>
</dbReference>
<evidence type="ECO:0000256" key="6">
    <source>
        <dbReference type="ARBA" id="ARBA00022837"/>
    </source>
</evidence>
<feature type="signal peptide" evidence="12">
    <location>
        <begin position="1"/>
        <end position="21"/>
    </location>
</feature>
<proteinExistence type="inferred from homology"/>
<dbReference type="Gene3D" id="3.20.20.80">
    <property type="entry name" value="Glycosidases"/>
    <property type="match status" value="1"/>
</dbReference>
<dbReference type="Proteomes" id="UP000346198">
    <property type="component" value="Unassembled WGS sequence"/>
</dbReference>
<keyword evidence="14" id="KW-0858">Xylan degradation</keyword>
<dbReference type="GO" id="GO:0005737">
    <property type="term" value="C:cytoplasm"/>
    <property type="evidence" value="ECO:0007669"/>
    <property type="project" value="TreeGrafter"/>
</dbReference>
<dbReference type="SUPFAM" id="SSF53649">
    <property type="entry name" value="Alkaline phosphatase-like"/>
    <property type="match status" value="1"/>
</dbReference>
<dbReference type="RefSeq" id="WP_136063520.1">
    <property type="nucleotide sequence ID" value="NZ_CAAHFH010000002.1"/>
</dbReference>
<dbReference type="PROSITE" id="PS00591">
    <property type="entry name" value="GH10_1"/>
    <property type="match status" value="1"/>
</dbReference>
<dbReference type="PANTHER" id="PTHR45953:SF1">
    <property type="entry name" value="IDURONATE 2-SULFATASE"/>
    <property type="match status" value="1"/>
</dbReference>
<evidence type="ECO:0000256" key="3">
    <source>
        <dbReference type="ARBA" id="ARBA00022723"/>
    </source>
</evidence>
<reference evidence="14 15" key="1">
    <citation type="submission" date="2019-04" db="EMBL/GenBank/DDBJ databases">
        <authorList>
            <person name="Van Vliet M D."/>
        </authorList>
    </citation>
    <scope>NUCLEOTIDE SEQUENCE [LARGE SCALE GENOMIC DNA]</scope>
    <source>
        <strain evidence="14 15">F21</strain>
    </source>
</reference>
<feature type="active site" description="Nucleophile" evidence="10">
    <location>
        <position position="286"/>
    </location>
</feature>
<dbReference type="InterPro" id="IPR001000">
    <property type="entry name" value="GH10_dom"/>
</dbReference>
<evidence type="ECO:0000256" key="1">
    <source>
        <dbReference type="ARBA" id="ARBA00001913"/>
    </source>
</evidence>
<keyword evidence="9 11" id="KW-0624">Polysaccharide degradation</keyword>
<comment type="similarity">
    <text evidence="11">Belongs to the glycosyl hydrolase 10 (cellulase F) family.</text>
</comment>
<dbReference type="InterPro" id="IPR031158">
    <property type="entry name" value="GH10_AS"/>
</dbReference>
<evidence type="ECO:0000313" key="15">
    <source>
        <dbReference type="Proteomes" id="UP000346198"/>
    </source>
</evidence>
<evidence type="ECO:0000256" key="8">
    <source>
        <dbReference type="ARBA" id="ARBA00023295"/>
    </source>
</evidence>
<comment type="catalytic activity">
    <reaction evidence="11">
        <text>Endohydrolysis of (1-&gt;4)-beta-D-xylosidic linkages in xylans.</text>
        <dbReference type="EC" id="3.2.1.8"/>
    </reaction>
</comment>
<comment type="similarity">
    <text evidence="2">Belongs to the sulfatase family.</text>
</comment>
<gene>
    <name evidence="14" type="primary">xylI</name>
    <name evidence="14" type="ORF">SCARR_04194</name>
</gene>
<dbReference type="SUPFAM" id="SSF51445">
    <property type="entry name" value="(Trans)glycosidases"/>
    <property type="match status" value="1"/>
</dbReference>
<evidence type="ECO:0000256" key="11">
    <source>
        <dbReference type="RuleBase" id="RU361174"/>
    </source>
</evidence>
<keyword evidence="8 11" id="KW-0326">Glycosidase</keyword>
<keyword evidence="6" id="KW-0106">Calcium</keyword>
<keyword evidence="7 11" id="KW-0119">Carbohydrate metabolism</keyword>
<evidence type="ECO:0000256" key="5">
    <source>
        <dbReference type="ARBA" id="ARBA00022801"/>
    </source>
</evidence>
<feature type="chain" id="PRO_5028815649" description="Beta-xylanase" evidence="12">
    <location>
        <begin position="22"/>
        <end position="892"/>
    </location>
</feature>
<dbReference type="GO" id="GO:0046872">
    <property type="term" value="F:metal ion binding"/>
    <property type="evidence" value="ECO:0007669"/>
    <property type="project" value="UniProtKB-KW"/>
</dbReference>
<dbReference type="SMART" id="SM00633">
    <property type="entry name" value="Glyco_10"/>
    <property type="match status" value="1"/>
</dbReference>
<dbReference type="InterPro" id="IPR017853">
    <property type="entry name" value="GH"/>
</dbReference>
<comment type="cofactor">
    <cofactor evidence="1">
        <name>Ca(2+)</name>
        <dbReference type="ChEBI" id="CHEBI:29108"/>
    </cofactor>
</comment>
<dbReference type="GO" id="GO:0045493">
    <property type="term" value="P:xylan catabolic process"/>
    <property type="evidence" value="ECO:0007669"/>
    <property type="project" value="UniProtKB-KW"/>
</dbReference>
<dbReference type="GO" id="GO:0031176">
    <property type="term" value="F:endo-1,4-beta-xylanase activity"/>
    <property type="evidence" value="ECO:0007669"/>
    <property type="project" value="UniProtKB-EC"/>
</dbReference>
<dbReference type="PRINTS" id="PR00134">
    <property type="entry name" value="GLHYDRLASE10"/>
</dbReference>
<dbReference type="Pfam" id="PF00884">
    <property type="entry name" value="Sulfatase"/>
    <property type="match status" value="1"/>
</dbReference>
<evidence type="ECO:0000256" key="4">
    <source>
        <dbReference type="ARBA" id="ARBA00022729"/>
    </source>
</evidence>
<dbReference type="Gene3D" id="3.40.720.10">
    <property type="entry name" value="Alkaline Phosphatase, subunit A"/>
    <property type="match status" value="1"/>
</dbReference>
<sequence length="892" mass="101148">MKPIFKIMLCILGASASSSLSAPLKDVYAEDFLMGTALGSRGVNHQYVYPMRQNKKERDVVAREFNCITAENLMKMEYLQPKEGFFNFDQADEFMAFCEESGLAVVGHALVWHSQTPDWLFKDDAGNPVTREVLIERMRNHIHTVVGRYKGRIKYWDVVNEAIDTKMVVDESLPLDEEGNPQKKRVAFYRDSPWLQIIGEDYIELAFRFAHEADPEARLLYNDYSMANRAKVEFAAGMVRGLKAKGVPIHGVGMQAHWQLDYPEIEQLQDSIDILAATGLKVSITELDIGVLPRASEYHGADVNRREELRAELNPYSNSIPMEVLNEQAEKYRAVFEVFRKNSEHIERVTVWGVSDRYTWKANWPVPGRTAYPLLFDRNFQPKPAYYALQKPNIVVIICDDLNDSIAGMGGHPQASTPNIDRLAKRGVRFTNAASNCPLCGPSRASLWSGLHPTTTGYYGYKQQINHWKKNPKLGTAATLFEHFTANGYRNFATGKIHHNGHEDFSIFENSDGFPGFGTKGNFGPLPNDGKPENLQQGVLPPWMPAKLRKEGGWGDGFGPIQDLKPYGDEYGWTMFYDGKPWQFRNGHDRDPMPDEVCAAEAVAFLEKKHEAPFLLTIGFTRPHSPWYAPQEYFDLFPLESVELAPILENDAADCAKILTEQEDIAQPWGWEKYRTIMNNGGDEQLRKWTQAYLACVAFVDDQTGKVLDALEQSPYAANTIIVFTSDHGYHMGEKEYLFKYSPWEESVRIPLVVSGPGVATNQACTTPVSLIDLYPTFIDYARLPEPHKLDGFSLRPLLEHPEVGKWDGPAFSLAASASTVPVEQNVPANAADQHFSLRTERYRYIHCRNGEEELYDHRNDPHEWKNLAGNPESEQVLRAFRCELKKVILVD</sequence>
<organism evidence="14 15">
    <name type="scientific">Pontiella sulfatireligans</name>
    <dbReference type="NCBI Taxonomy" id="2750658"/>
    <lineage>
        <taxon>Bacteria</taxon>
        <taxon>Pseudomonadati</taxon>
        <taxon>Kiritimatiellota</taxon>
        <taxon>Kiritimatiellia</taxon>
        <taxon>Kiritimatiellales</taxon>
        <taxon>Pontiellaceae</taxon>
        <taxon>Pontiella</taxon>
    </lineage>
</organism>
<feature type="domain" description="GH10" evidence="13">
    <location>
        <begin position="18"/>
        <end position="392"/>
    </location>
</feature>
<evidence type="ECO:0000256" key="12">
    <source>
        <dbReference type="SAM" id="SignalP"/>
    </source>
</evidence>